<dbReference type="EMBL" id="HBUF01539720">
    <property type="protein sequence ID" value="CAG6754612.1"/>
    <property type="molecule type" value="Transcribed_RNA"/>
</dbReference>
<dbReference type="EMBL" id="HBUF01539722">
    <property type="protein sequence ID" value="CAG6754619.1"/>
    <property type="molecule type" value="Transcribed_RNA"/>
</dbReference>
<feature type="region of interest" description="Disordered" evidence="1">
    <location>
        <begin position="317"/>
        <end position="347"/>
    </location>
</feature>
<dbReference type="EMBL" id="HBUF01353116">
    <property type="protein sequence ID" value="CAG6715399.1"/>
    <property type="molecule type" value="Transcribed_RNA"/>
</dbReference>
<feature type="compositionally biased region" description="Basic residues" evidence="1">
    <location>
        <begin position="52"/>
        <end position="64"/>
    </location>
</feature>
<dbReference type="EMBL" id="HBUF01353114">
    <property type="protein sequence ID" value="CAG6715396.1"/>
    <property type="molecule type" value="Transcribed_RNA"/>
</dbReference>
<feature type="region of interest" description="Disordered" evidence="1">
    <location>
        <begin position="1"/>
        <end position="79"/>
    </location>
</feature>
<dbReference type="EMBL" id="HBUF01065157">
    <property type="protein sequence ID" value="CAG6627376.1"/>
    <property type="molecule type" value="Transcribed_RNA"/>
</dbReference>
<accession>A0A8D8VKE7</accession>
<proteinExistence type="predicted"/>
<reference evidence="2" key="1">
    <citation type="submission" date="2021-05" db="EMBL/GenBank/DDBJ databases">
        <authorList>
            <person name="Alioto T."/>
            <person name="Alioto T."/>
            <person name="Gomez Garrido J."/>
        </authorList>
    </citation>
    <scope>NUCLEOTIDE SEQUENCE</scope>
</reference>
<feature type="compositionally biased region" description="Low complexity" evidence="1">
    <location>
        <begin position="124"/>
        <end position="140"/>
    </location>
</feature>
<dbReference type="EMBL" id="HBUF01353115">
    <property type="protein sequence ID" value="CAG6715397.1"/>
    <property type="molecule type" value="Transcribed_RNA"/>
</dbReference>
<dbReference type="EMBL" id="HBUF01181214">
    <property type="protein sequence ID" value="CAG6655367.1"/>
    <property type="molecule type" value="Transcribed_RNA"/>
</dbReference>
<feature type="region of interest" description="Disordered" evidence="1">
    <location>
        <begin position="117"/>
        <end position="141"/>
    </location>
</feature>
<evidence type="ECO:0000313" key="2">
    <source>
        <dbReference type="EMBL" id="CAG6627377.1"/>
    </source>
</evidence>
<evidence type="ECO:0000256" key="1">
    <source>
        <dbReference type="SAM" id="MobiDB-lite"/>
    </source>
</evidence>
<dbReference type="EMBL" id="HBUF01539723">
    <property type="protein sequence ID" value="CAG6754622.1"/>
    <property type="molecule type" value="Transcribed_RNA"/>
</dbReference>
<dbReference type="AlphaFoldDB" id="A0A8D8VKE7"/>
<dbReference type="EMBL" id="HBUF01181216">
    <property type="protein sequence ID" value="CAG6655369.1"/>
    <property type="molecule type" value="Transcribed_RNA"/>
</dbReference>
<name>A0A8D8VKE7_9HEMI</name>
<organism evidence="2">
    <name type="scientific">Cacopsylla melanoneura</name>
    <dbReference type="NCBI Taxonomy" id="428564"/>
    <lineage>
        <taxon>Eukaryota</taxon>
        <taxon>Metazoa</taxon>
        <taxon>Ecdysozoa</taxon>
        <taxon>Arthropoda</taxon>
        <taxon>Hexapoda</taxon>
        <taxon>Insecta</taxon>
        <taxon>Pterygota</taxon>
        <taxon>Neoptera</taxon>
        <taxon>Paraneoptera</taxon>
        <taxon>Hemiptera</taxon>
        <taxon>Sternorrhyncha</taxon>
        <taxon>Psylloidea</taxon>
        <taxon>Psyllidae</taxon>
        <taxon>Psyllinae</taxon>
        <taxon>Cacopsylla</taxon>
    </lineage>
</organism>
<dbReference type="EMBL" id="HBUF01065158">
    <property type="protein sequence ID" value="CAG6627377.1"/>
    <property type="molecule type" value="Transcribed_RNA"/>
</dbReference>
<feature type="region of interest" description="Disordered" evidence="1">
    <location>
        <begin position="260"/>
        <end position="288"/>
    </location>
</feature>
<dbReference type="EMBL" id="HBUF01539724">
    <property type="protein sequence ID" value="CAG6754626.1"/>
    <property type="molecule type" value="Transcribed_RNA"/>
</dbReference>
<dbReference type="EMBL" id="HBUF01539726">
    <property type="protein sequence ID" value="CAG6754633.1"/>
    <property type="molecule type" value="Transcribed_RNA"/>
</dbReference>
<protein>
    <submittedName>
        <fullName evidence="2">Protein hairless</fullName>
    </submittedName>
</protein>
<feature type="compositionally biased region" description="Polar residues" evidence="1">
    <location>
        <begin position="30"/>
        <end position="44"/>
    </location>
</feature>
<dbReference type="EMBL" id="HBUF01539727">
    <property type="protein sequence ID" value="CAG6754636.1"/>
    <property type="molecule type" value="Transcribed_RNA"/>
</dbReference>
<feature type="compositionally biased region" description="Low complexity" evidence="1">
    <location>
        <begin position="328"/>
        <end position="338"/>
    </location>
</feature>
<sequence length="420" mass="46951">MKFVDNAISLSEKKHRSKSSSSSCVKMTDQAPQHVNGNVNSIKVSVNGIYSPKKHSGTGGHPHHNNSEDSDPGATSPGGGRLKFFKDGKFILELSHRKEGEKTCWIPVPKKTYWPAVGTPRQETSTSLSVSDDNSSVQSSPWQRDHCWKQSSPRKNICTELQFYLHFPHKSRYYSFCSKSVRRKCRRPIDPTPVRLRVNNPVQNKLHKTEHRPGVTLAQVTHVLWERALKQHNESPTRPPHEMVTLRKRILKELEKVNLGDSECGGSKRRAKTSHVTPAPATTPAKHSITAILGHREYKTEDSPSERENSPSFLRTLLKSPHSDSASDSRPSSSSSRPPSAPHPPPLVYHPTPTPYYPWTVQYIPRTPVPLYPSSSWMPLASHATPWMAGHPPLSHPPLHAYIKQEDSGDVPLNLSKNGG</sequence>
<dbReference type="EMBL" id="HBUF01539728">
    <property type="protein sequence ID" value="CAG6754640.1"/>
    <property type="molecule type" value="Transcribed_RNA"/>
</dbReference>
<dbReference type="EMBL" id="HBUF01065156">
    <property type="protein sequence ID" value="CAG6627375.1"/>
    <property type="molecule type" value="Transcribed_RNA"/>
</dbReference>
<dbReference type="EMBL" id="HBUF01539721">
    <property type="protein sequence ID" value="CAG6754615.1"/>
    <property type="molecule type" value="Transcribed_RNA"/>
</dbReference>
<dbReference type="EMBL" id="HBUF01539725">
    <property type="protein sequence ID" value="CAG6754629.1"/>
    <property type="molecule type" value="Transcribed_RNA"/>
</dbReference>
<dbReference type="EMBL" id="HBUF01181215">
    <property type="protein sequence ID" value="CAG6655368.1"/>
    <property type="molecule type" value="Transcribed_RNA"/>
</dbReference>